<proteinExistence type="predicted"/>
<gene>
    <name evidence="1" type="ORF">M0L20_27985</name>
</gene>
<dbReference type="RefSeq" id="WP_248480485.1">
    <property type="nucleotide sequence ID" value="NZ_JALPRF010000011.1"/>
</dbReference>
<keyword evidence="2" id="KW-1185">Reference proteome</keyword>
<evidence type="ECO:0000313" key="1">
    <source>
        <dbReference type="EMBL" id="MCK8495738.1"/>
    </source>
</evidence>
<protein>
    <recommendedName>
        <fullName evidence="3">AraC family transcriptional regulator</fullName>
    </recommendedName>
</protein>
<comment type="caution">
    <text evidence="1">The sequence shown here is derived from an EMBL/GenBank/DDBJ whole genome shotgun (WGS) entry which is preliminary data.</text>
</comment>
<name>A0ABT0HU55_9BACT</name>
<evidence type="ECO:0008006" key="3">
    <source>
        <dbReference type="Google" id="ProtNLM"/>
    </source>
</evidence>
<dbReference type="Proteomes" id="UP001202180">
    <property type="component" value="Unassembled WGS sequence"/>
</dbReference>
<dbReference type="EMBL" id="JALPRF010000011">
    <property type="protein sequence ID" value="MCK8495738.1"/>
    <property type="molecule type" value="Genomic_DNA"/>
</dbReference>
<sequence length="64" mass="7152">MTDVETGVYEVYRPTVSAIQGKYSRTNAHLCQSNISPIELPLHFSEDPINGFIWISSGNGQIRI</sequence>
<accession>A0ABT0HU55</accession>
<organism evidence="1 2">
    <name type="scientific">Spirosoma liriopis</name>
    <dbReference type="NCBI Taxonomy" id="2937440"/>
    <lineage>
        <taxon>Bacteria</taxon>
        <taxon>Pseudomonadati</taxon>
        <taxon>Bacteroidota</taxon>
        <taxon>Cytophagia</taxon>
        <taxon>Cytophagales</taxon>
        <taxon>Cytophagaceae</taxon>
        <taxon>Spirosoma</taxon>
    </lineage>
</organism>
<evidence type="ECO:0000313" key="2">
    <source>
        <dbReference type="Proteomes" id="UP001202180"/>
    </source>
</evidence>
<reference evidence="1 2" key="1">
    <citation type="submission" date="2022-04" db="EMBL/GenBank/DDBJ databases">
        <title>Spirosoma sp. strain RP8 genome sequencing and assembly.</title>
        <authorList>
            <person name="Jung Y."/>
        </authorList>
    </citation>
    <scope>NUCLEOTIDE SEQUENCE [LARGE SCALE GENOMIC DNA]</scope>
    <source>
        <strain evidence="1 2">RP8</strain>
    </source>
</reference>